<dbReference type="InterPro" id="IPR051159">
    <property type="entry name" value="Hexapeptide_acetyltransf"/>
</dbReference>
<dbReference type="SMART" id="SM01266">
    <property type="entry name" value="Mac"/>
    <property type="match status" value="1"/>
</dbReference>
<organism evidence="9 10">
    <name type="scientific">Maritalea mobilis</name>
    <dbReference type="NCBI Taxonomy" id="483324"/>
    <lineage>
        <taxon>Bacteria</taxon>
        <taxon>Pseudomonadati</taxon>
        <taxon>Pseudomonadota</taxon>
        <taxon>Alphaproteobacteria</taxon>
        <taxon>Hyphomicrobiales</taxon>
        <taxon>Devosiaceae</taxon>
        <taxon>Maritalea</taxon>
    </lineage>
</organism>
<dbReference type="GO" id="GO:0016407">
    <property type="term" value="F:acetyltransferase activity"/>
    <property type="evidence" value="ECO:0007669"/>
    <property type="project" value="InterPro"/>
</dbReference>
<dbReference type="Pfam" id="PF00132">
    <property type="entry name" value="Hexapep"/>
    <property type="match status" value="1"/>
</dbReference>
<evidence type="ECO:0000256" key="3">
    <source>
        <dbReference type="ARBA" id="ARBA00022679"/>
    </source>
</evidence>
<keyword evidence="2" id="KW-0536">Nodulation</keyword>
<feature type="domain" description="Maltose/galactoside acetyltransferase" evidence="8">
    <location>
        <begin position="6"/>
        <end position="59"/>
    </location>
</feature>
<evidence type="ECO:0000256" key="2">
    <source>
        <dbReference type="ARBA" id="ARBA00022458"/>
    </source>
</evidence>
<keyword evidence="5" id="KW-0012">Acyltransferase</keyword>
<dbReference type="CDD" id="cd03357">
    <property type="entry name" value="LbH_MAT_GAT"/>
    <property type="match status" value="1"/>
</dbReference>
<dbReference type="EMBL" id="SNYR01000003">
    <property type="protein sequence ID" value="TDQ61578.1"/>
    <property type="molecule type" value="Genomic_DNA"/>
</dbReference>
<gene>
    <name evidence="9" type="ORF">ATL17_2677</name>
</gene>
<keyword evidence="4" id="KW-0677">Repeat</keyword>
<dbReference type="GO" id="GO:0008374">
    <property type="term" value="F:O-acyltransferase activity"/>
    <property type="evidence" value="ECO:0007669"/>
    <property type="project" value="TreeGrafter"/>
</dbReference>
<dbReference type="AlphaFoldDB" id="A0A4R6VJ28"/>
<evidence type="ECO:0000256" key="7">
    <source>
        <dbReference type="ARBA" id="ARBA00067695"/>
    </source>
</evidence>
<evidence type="ECO:0000313" key="9">
    <source>
        <dbReference type="EMBL" id="TDQ61578.1"/>
    </source>
</evidence>
<dbReference type="PROSITE" id="PS00101">
    <property type="entry name" value="HEXAPEP_TRANSFERASES"/>
    <property type="match status" value="1"/>
</dbReference>
<name>A0A4R6VJ28_9HYPH</name>
<dbReference type="InterPro" id="IPR001451">
    <property type="entry name" value="Hexapep"/>
</dbReference>
<dbReference type="RefSeq" id="WP_133573293.1">
    <property type="nucleotide sequence ID" value="NZ_SNYR01000003.1"/>
</dbReference>
<dbReference type="Pfam" id="PF12464">
    <property type="entry name" value="Mac"/>
    <property type="match status" value="1"/>
</dbReference>
<dbReference type="PANTHER" id="PTHR23416">
    <property type="entry name" value="SIALIC ACID SYNTHASE-RELATED"/>
    <property type="match status" value="1"/>
</dbReference>
<dbReference type="InterPro" id="IPR011004">
    <property type="entry name" value="Trimer_LpxA-like_sf"/>
</dbReference>
<dbReference type="OrthoDB" id="9815592at2"/>
<accession>A0A4R6VJ28</accession>
<evidence type="ECO:0000256" key="1">
    <source>
        <dbReference type="ARBA" id="ARBA00007274"/>
    </source>
</evidence>
<comment type="caution">
    <text evidence="9">The sequence shown here is derived from an EMBL/GenBank/DDBJ whole genome shotgun (WGS) entry which is preliminary data.</text>
</comment>
<keyword evidence="3 9" id="KW-0808">Transferase</keyword>
<comment type="similarity">
    <text evidence="1">Belongs to the transferase hexapeptide repeat family.</text>
</comment>
<evidence type="ECO:0000313" key="10">
    <source>
        <dbReference type="Proteomes" id="UP000295391"/>
    </source>
</evidence>
<dbReference type="SUPFAM" id="SSF51161">
    <property type="entry name" value="Trimeric LpxA-like enzymes"/>
    <property type="match status" value="1"/>
</dbReference>
<evidence type="ECO:0000256" key="6">
    <source>
        <dbReference type="ARBA" id="ARBA00055587"/>
    </source>
</evidence>
<sequence length="195" mass="21015">MSRSVKERMLAGEPTLSGDPELGEIAARSRRACYAFNTAHPDDETRMEHLRSILGKAGEQFWVEPPFYVDFGEMVEIGEKVFINTNCVILDSCKVTIGNDVLIAPNVQILAAGHPIPANERMVYPFEDEPDRMNFVNLAAPITIGNGCWIGAGAIILPGVTIGDRTVIGAGAVVTKDIPADSLAVGNPARVIKKI</sequence>
<dbReference type="Gene3D" id="2.160.10.10">
    <property type="entry name" value="Hexapeptide repeat proteins"/>
    <property type="match status" value="1"/>
</dbReference>
<dbReference type="Proteomes" id="UP000295391">
    <property type="component" value="Unassembled WGS sequence"/>
</dbReference>
<evidence type="ECO:0000256" key="4">
    <source>
        <dbReference type="ARBA" id="ARBA00022737"/>
    </source>
</evidence>
<dbReference type="PANTHER" id="PTHR23416:SF23">
    <property type="entry name" value="ACETYLTRANSFERASE C18B11.09C-RELATED"/>
    <property type="match status" value="1"/>
</dbReference>
<comment type="function">
    <text evidence="6">Acetyltransferase implicated in the O-acetylation of Nod factors.</text>
</comment>
<reference evidence="9 10" key="1">
    <citation type="submission" date="2019-03" db="EMBL/GenBank/DDBJ databases">
        <title>Genomic Encyclopedia of Type Strains, Phase III (KMG-III): the genomes of soil and plant-associated and newly described type strains.</title>
        <authorList>
            <person name="Whitman W."/>
        </authorList>
    </citation>
    <scope>NUCLEOTIDE SEQUENCE [LARGE SCALE GENOMIC DNA]</scope>
    <source>
        <strain evidence="9 10">CGMCC 1.7002</strain>
    </source>
</reference>
<dbReference type="FunFam" id="2.160.10.10:FF:000025">
    <property type="entry name" value="Hexapeptide-repeat containing-acetyltransferase"/>
    <property type="match status" value="1"/>
</dbReference>
<proteinExistence type="inferred from homology"/>
<dbReference type="InterPro" id="IPR024688">
    <property type="entry name" value="Mac_dom"/>
</dbReference>
<evidence type="ECO:0000256" key="5">
    <source>
        <dbReference type="ARBA" id="ARBA00023315"/>
    </source>
</evidence>
<keyword evidence="10" id="KW-1185">Reference proteome</keyword>
<evidence type="ECO:0000259" key="8">
    <source>
        <dbReference type="SMART" id="SM01266"/>
    </source>
</evidence>
<protein>
    <recommendedName>
        <fullName evidence="7">Nodulation protein L</fullName>
    </recommendedName>
</protein>
<dbReference type="InterPro" id="IPR018357">
    <property type="entry name" value="Hexapep_transf_CS"/>
</dbReference>